<evidence type="ECO:0000259" key="5">
    <source>
        <dbReference type="Pfam" id="PF00593"/>
    </source>
</evidence>
<dbReference type="Gene3D" id="2.170.130.10">
    <property type="entry name" value="TonB-dependent receptor, plug domain"/>
    <property type="match status" value="1"/>
</dbReference>
<evidence type="ECO:0000313" key="8">
    <source>
        <dbReference type="Proteomes" id="UP000287746"/>
    </source>
</evidence>
<sequence length="981" mass="108548">MHTNWQANWIDKCADPLLEIGLYKRMGRISVMVAVTRSGRLRHALLVGGSLPVLLLAAPAMAQDTAPADDASAAEDIIVTGIRETIQTSIQAKRDSDTIVDTVSSKEIGELPGQSVGEVIATITGATIDRANYGPTEVSIRGLGSGLSMTTFNGREATNGSGDRAVNFGQFPSELFNAIKIYKTQQADLIEGGVAGLIEMETRKPLDYGRRSIQVEAKANFNPYQDKITGEGAWGWRGTASYIDQFELGGLGDVGISVGVQRNDVNDPVERFYTSTTWYTCNAAVVSSSNCTEVTRQQGNAGTPFFHASNSYLNRQMTTSDRRDAIFGALQWQPSPTIDINLDAQYSRRDYSERRNDFGTAEGRYNLRNVVIGDNNQLLSATGSATMQTISGLFMRDERYLGLGGNIEWSPSDRLTVSIDGGYSRTKRLDITRQVRLRTDPFNIYGVRTAINNQRIPYSVDMTQGYLPVFTYDARFNPRDHDVFSDDARLTRSQDGRTDEIWSLRADASYKLDGFIERIAVGGRWASRKFFGYSNDVNIDQTDLAVDRRVNLACRTPFPQTGFLADASSPSIGSYATFDVLCQFREYLGTEDPGNSGNLDSVDNAQVTEKTWAGYIMATYSGELGNIPVRGNFGVRGVRTEVTADGFRADLDVITRADGTIQLVATNDLTPVQIKSSSTRWLPSFNAIFDLSNKMRVRTGVYRAMSRPAPSALGAGRRIALEADPGTGFTSVTDAIDNIAATGSPRLKPTMSWNADLALEYYANKETLLAATLYYKRFTGGLMPFITDEEFNIGGTSYMVPVTQTTNSDEQSDLYGIEVTATNRFTWLPGPLKGLGAKLSYNYAWSDFKTQDIRYGDVIESNGTVTPGLIPPAGLSGYSKHTLSLQGFYEVGPFSLQGIYRYRSRYYQAFTSNNTQLRYVEGTDTFDMTASFRVNRQVDFRLQALNLFNEPRIEYMPVVGSTRNVEFYGPQYFMSVRVRLR</sequence>
<dbReference type="InterPro" id="IPR036942">
    <property type="entry name" value="Beta-barrel_TonB_sf"/>
</dbReference>
<evidence type="ECO:0000256" key="1">
    <source>
        <dbReference type="ARBA" id="ARBA00004442"/>
    </source>
</evidence>
<comment type="subcellular location">
    <subcellularLocation>
        <location evidence="1 4">Cell outer membrane</location>
    </subcellularLocation>
</comment>
<keyword evidence="4" id="KW-0798">TonB box</keyword>
<keyword evidence="2 4" id="KW-0472">Membrane</keyword>
<organism evidence="7 8">
    <name type="scientific">Sphingomonas koreensis</name>
    <dbReference type="NCBI Taxonomy" id="93064"/>
    <lineage>
        <taxon>Bacteria</taxon>
        <taxon>Pseudomonadati</taxon>
        <taxon>Pseudomonadota</taxon>
        <taxon>Alphaproteobacteria</taxon>
        <taxon>Sphingomonadales</taxon>
        <taxon>Sphingomonadaceae</taxon>
        <taxon>Sphingomonas</taxon>
    </lineage>
</organism>
<proteinExistence type="inferred from homology"/>
<dbReference type="Proteomes" id="UP000287746">
    <property type="component" value="Unassembled WGS sequence"/>
</dbReference>
<dbReference type="AlphaFoldDB" id="A0A430FZZ0"/>
<dbReference type="SUPFAM" id="SSF56935">
    <property type="entry name" value="Porins"/>
    <property type="match status" value="1"/>
</dbReference>
<comment type="similarity">
    <text evidence="4">Belongs to the TonB-dependent receptor family.</text>
</comment>
<feature type="domain" description="TonB-dependent receptor-like beta-barrel" evidence="5">
    <location>
        <begin position="439"/>
        <end position="947"/>
    </location>
</feature>
<dbReference type="InterPro" id="IPR000531">
    <property type="entry name" value="Beta-barrel_TonB"/>
</dbReference>
<gene>
    <name evidence="7" type="ORF">DAH66_17055</name>
</gene>
<feature type="domain" description="TonB-dependent receptor plug" evidence="6">
    <location>
        <begin position="93"/>
        <end position="196"/>
    </location>
</feature>
<dbReference type="InterPro" id="IPR012910">
    <property type="entry name" value="Plug_dom"/>
</dbReference>
<name>A0A430FZZ0_9SPHN</name>
<dbReference type="InterPro" id="IPR010104">
    <property type="entry name" value="TonB_rcpt_bac"/>
</dbReference>
<dbReference type="PANTHER" id="PTHR40980:SF4">
    <property type="entry name" value="TONB-DEPENDENT RECEPTOR-LIKE BETA-BARREL DOMAIN-CONTAINING PROTEIN"/>
    <property type="match status" value="1"/>
</dbReference>
<dbReference type="Pfam" id="PF07715">
    <property type="entry name" value="Plug"/>
    <property type="match status" value="1"/>
</dbReference>
<evidence type="ECO:0000256" key="2">
    <source>
        <dbReference type="ARBA" id="ARBA00023136"/>
    </source>
</evidence>
<evidence type="ECO:0000313" key="7">
    <source>
        <dbReference type="EMBL" id="RSY79668.1"/>
    </source>
</evidence>
<dbReference type="GO" id="GO:0009279">
    <property type="term" value="C:cell outer membrane"/>
    <property type="evidence" value="ECO:0007669"/>
    <property type="project" value="UniProtKB-SubCell"/>
</dbReference>
<evidence type="ECO:0000256" key="3">
    <source>
        <dbReference type="ARBA" id="ARBA00023237"/>
    </source>
</evidence>
<dbReference type="Gene3D" id="2.40.170.20">
    <property type="entry name" value="TonB-dependent receptor, beta-barrel domain"/>
    <property type="match status" value="1"/>
</dbReference>
<dbReference type="Pfam" id="PF00593">
    <property type="entry name" value="TonB_dep_Rec_b-barrel"/>
    <property type="match status" value="1"/>
</dbReference>
<keyword evidence="7" id="KW-0675">Receptor</keyword>
<protein>
    <submittedName>
        <fullName evidence="7">TonB-dependent receptor</fullName>
    </submittedName>
</protein>
<dbReference type="PANTHER" id="PTHR40980">
    <property type="entry name" value="PLUG DOMAIN-CONTAINING PROTEIN"/>
    <property type="match status" value="1"/>
</dbReference>
<accession>A0A430FZZ0</accession>
<dbReference type="EMBL" id="QQYZ01000019">
    <property type="protein sequence ID" value="RSY79668.1"/>
    <property type="molecule type" value="Genomic_DNA"/>
</dbReference>
<evidence type="ECO:0000256" key="4">
    <source>
        <dbReference type="RuleBase" id="RU003357"/>
    </source>
</evidence>
<keyword evidence="3" id="KW-0998">Cell outer membrane</keyword>
<comment type="caution">
    <text evidence="7">The sequence shown here is derived from an EMBL/GenBank/DDBJ whole genome shotgun (WGS) entry which is preliminary data.</text>
</comment>
<evidence type="ECO:0000259" key="6">
    <source>
        <dbReference type="Pfam" id="PF07715"/>
    </source>
</evidence>
<dbReference type="InterPro" id="IPR037066">
    <property type="entry name" value="Plug_dom_sf"/>
</dbReference>
<dbReference type="NCBIfam" id="TIGR01782">
    <property type="entry name" value="TonB-Xanth-Caul"/>
    <property type="match status" value="1"/>
</dbReference>
<reference evidence="7 8" key="1">
    <citation type="submission" date="2018-07" db="EMBL/GenBank/DDBJ databases">
        <title>Genomic and Epidemiologic Investigation of an Indolent Hospital Outbreak.</title>
        <authorList>
            <person name="Johnson R.C."/>
            <person name="Deming C."/>
            <person name="Conlan S."/>
            <person name="Zellmer C.J."/>
            <person name="Michelin A.V."/>
            <person name="Lee-Lin S."/>
            <person name="Thomas P.J."/>
            <person name="Park M."/>
            <person name="Weingarten R.A."/>
            <person name="Less J."/>
            <person name="Dekker J.P."/>
            <person name="Frank K.M."/>
            <person name="Musser K.A."/>
            <person name="Mcquiston J.R."/>
            <person name="Henderson D.K."/>
            <person name="Lau A.F."/>
            <person name="Palmore T.N."/>
            <person name="Segre J.A."/>
        </authorList>
    </citation>
    <scope>NUCLEOTIDE SEQUENCE [LARGE SCALE GENOMIC DNA]</scope>
    <source>
        <strain evidence="7 8">SK-CDC1_0717</strain>
    </source>
</reference>